<dbReference type="EMBL" id="JAVYJV010000020">
    <property type="protein sequence ID" value="KAK4343746.1"/>
    <property type="molecule type" value="Genomic_DNA"/>
</dbReference>
<reference evidence="2" key="1">
    <citation type="submission" date="2023-12" db="EMBL/GenBank/DDBJ databases">
        <title>Genome assembly of Anisodus tanguticus.</title>
        <authorList>
            <person name="Wang Y.-J."/>
        </authorList>
    </citation>
    <scope>NUCLEOTIDE SEQUENCE</scope>
    <source>
        <strain evidence="2">KB-2021</strain>
        <tissue evidence="2">Leaf</tissue>
    </source>
</reference>
<evidence type="ECO:0000313" key="3">
    <source>
        <dbReference type="Proteomes" id="UP001291623"/>
    </source>
</evidence>
<keyword evidence="1" id="KW-0812">Transmembrane</keyword>
<evidence type="ECO:0000256" key="1">
    <source>
        <dbReference type="SAM" id="Phobius"/>
    </source>
</evidence>
<sequence length="121" mass="13389">MGQHLMMGNTTIRTRIEYLQREDAQTNGDLQVSSNDGTESQGVIPQKGYASARILIFVPGEHQRVESTSMTKFHSENFEVIVVIFVMAAGFLGLGSKISLITKPMPPLELHDEEELEGGRV</sequence>
<feature type="transmembrane region" description="Helical" evidence="1">
    <location>
        <begin position="80"/>
        <end position="101"/>
    </location>
</feature>
<organism evidence="2 3">
    <name type="scientific">Anisodus tanguticus</name>
    <dbReference type="NCBI Taxonomy" id="243964"/>
    <lineage>
        <taxon>Eukaryota</taxon>
        <taxon>Viridiplantae</taxon>
        <taxon>Streptophyta</taxon>
        <taxon>Embryophyta</taxon>
        <taxon>Tracheophyta</taxon>
        <taxon>Spermatophyta</taxon>
        <taxon>Magnoliopsida</taxon>
        <taxon>eudicotyledons</taxon>
        <taxon>Gunneridae</taxon>
        <taxon>Pentapetalae</taxon>
        <taxon>asterids</taxon>
        <taxon>lamiids</taxon>
        <taxon>Solanales</taxon>
        <taxon>Solanaceae</taxon>
        <taxon>Solanoideae</taxon>
        <taxon>Hyoscyameae</taxon>
        <taxon>Anisodus</taxon>
    </lineage>
</organism>
<comment type="caution">
    <text evidence="2">The sequence shown here is derived from an EMBL/GenBank/DDBJ whole genome shotgun (WGS) entry which is preliminary data.</text>
</comment>
<dbReference type="AlphaFoldDB" id="A0AAE1R2I2"/>
<keyword evidence="3" id="KW-1185">Reference proteome</keyword>
<proteinExistence type="predicted"/>
<protein>
    <submittedName>
        <fullName evidence="2">Uncharacterized protein</fullName>
    </submittedName>
</protein>
<gene>
    <name evidence="2" type="ORF">RND71_036840</name>
</gene>
<keyword evidence="1" id="KW-0472">Membrane</keyword>
<dbReference type="Proteomes" id="UP001291623">
    <property type="component" value="Unassembled WGS sequence"/>
</dbReference>
<evidence type="ECO:0000313" key="2">
    <source>
        <dbReference type="EMBL" id="KAK4343746.1"/>
    </source>
</evidence>
<keyword evidence="1" id="KW-1133">Transmembrane helix</keyword>
<accession>A0AAE1R2I2</accession>
<name>A0AAE1R2I2_9SOLA</name>